<proteinExistence type="predicted"/>
<comment type="caution">
    <text evidence="1">The sequence shown here is derived from an EMBL/GenBank/DDBJ whole genome shotgun (WGS) entry which is preliminary data.</text>
</comment>
<accession>A0A8J2SDG2</accession>
<evidence type="ECO:0000313" key="1">
    <source>
        <dbReference type="EMBL" id="CAH0368376.1"/>
    </source>
</evidence>
<sequence>MRLHYNPRKWHYVPDDPSLTWGAADDRARLWRSPTYALTVDTKAAETPPEPLNGVWAAVLEFCDLRSTLALSTTVRSLRALAANVAAVDAARHEGFAYCSKNCTEHEAEDYRSGDPAESVGAELARRAVASLAGPPDVVVVLAARPWRLQLPELRAAVRRRLPPTCCALCTIAGALRVDGIIGHGVALLALRLPRPCADPGRVAVAAVLRRTEQYLVRGAGPSPDALDLVALVDGFGVVGAKPRSEGAFSGLMRWLRAGGSAEGGDDGVNAIC</sequence>
<dbReference type="EMBL" id="CAKKNE010000002">
    <property type="protein sequence ID" value="CAH0368376.1"/>
    <property type="molecule type" value="Genomic_DNA"/>
</dbReference>
<dbReference type="Proteomes" id="UP000789595">
    <property type="component" value="Unassembled WGS sequence"/>
</dbReference>
<organism evidence="1 2">
    <name type="scientific">Pelagomonas calceolata</name>
    <dbReference type="NCBI Taxonomy" id="35677"/>
    <lineage>
        <taxon>Eukaryota</taxon>
        <taxon>Sar</taxon>
        <taxon>Stramenopiles</taxon>
        <taxon>Ochrophyta</taxon>
        <taxon>Pelagophyceae</taxon>
        <taxon>Pelagomonadales</taxon>
        <taxon>Pelagomonadaceae</taxon>
        <taxon>Pelagomonas</taxon>
    </lineage>
</organism>
<keyword evidence="2" id="KW-1185">Reference proteome</keyword>
<gene>
    <name evidence="1" type="ORF">PECAL_2P14390</name>
</gene>
<dbReference type="AlphaFoldDB" id="A0A8J2SDG2"/>
<evidence type="ECO:0000313" key="2">
    <source>
        <dbReference type="Proteomes" id="UP000789595"/>
    </source>
</evidence>
<protein>
    <submittedName>
        <fullName evidence="1">Uncharacterized protein</fullName>
    </submittedName>
</protein>
<reference evidence="1" key="1">
    <citation type="submission" date="2021-11" db="EMBL/GenBank/DDBJ databases">
        <authorList>
            <consortium name="Genoscope - CEA"/>
            <person name="William W."/>
        </authorList>
    </citation>
    <scope>NUCLEOTIDE SEQUENCE</scope>
</reference>
<name>A0A8J2SDG2_9STRA</name>